<accession>A0A2P4UER0</accession>
<dbReference type="EMBL" id="MTBP01000003">
    <property type="protein sequence ID" value="POM23550.1"/>
    <property type="molecule type" value="Genomic_DNA"/>
</dbReference>
<dbReference type="RefSeq" id="WP_103565155.1">
    <property type="nucleotide sequence ID" value="NZ_MTBP01000003.1"/>
</dbReference>
<protein>
    <recommendedName>
        <fullName evidence="3">CHAD domain-containing protein</fullName>
    </recommendedName>
</protein>
<reference evidence="1 2" key="1">
    <citation type="journal article" date="2017" name="Chemistry">
        <title>Isolation, Biosynthesis and Chemical Modifications of Rubterolones A-F: Rare Tropolone Alkaloids from Actinomadura sp. 5-2.</title>
        <authorList>
            <person name="Guo H."/>
            <person name="Benndorf R."/>
            <person name="Leichnitz D."/>
            <person name="Klassen J.L."/>
            <person name="Vollmers J."/>
            <person name="Gorls H."/>
            <person name="Steinacker M."/>
            <person name="Weigel C."/>
            <person name="Dahse H.M."/>
            <person name="Kaster A.K."/>
            <person name="de Beer Z.W."/>
            <person name="Poulsen M."/>
            <person name="Beemelmanns C."/>
        </authorList>
    </citation>
    <scope>NUCLEOTIDE SEQUENCE [LARGE SCALE GENOMIC DNA]</scope>
    <source>
        <strain evidence="1 2">5-2</strain>
    </source>
</reference>
<evidence type="ECO:0000313" key="1">
    <source>
        <dbReference type="EMBL" id="POM23550.1"/>
    </source>
</evidence>
<keyword evidence="2" id="KW-1185">Reference proteome</keyword>
<comment type="caution">
    <text evidence="1">The sequence shown here is derived from an EMBL/GenBank/DDBJ whole genome shotgun (WGS) entry which is preliminary data.</text>
</comment>
<dbReference type="Proteomes" id="UP000242367">
    <property type="component" value="Unassembled WGS sequence"/>
</dbReference>
<proteinExistence type="predicted"/>
<name>A0A2P4UER0_9ACTN</name>
<gene>
    <name evidence="1" type="ORF">BTM25_47040</name>
</gene>
<evidence type="ECO:0008006" key="3">
    <source>
        <dbReference type="Google" id="ProtNLM"/>
    </source>
</evidence>
<dbReference type="AlphaFoldDB" id="A0A2P4UER0"/>
<organism evidence="1 2">
    <name type="scientific">Actinomadura rubteroloni</name>
    <dbReference type="NCBI Taxonomy" id="1926885"/>
    <lineage>
        <taxon>Bacteria</taxon>
        <taxon>Bacillati</taxon>
        <taxon>Actinomycetota</taxon>
        <taxon>Actinomycetes</taxon>
        <taxon>Streptosporangiales</taxon>
        <taxon>Thermomonosporaceae</taxon>
        <taxon>Actinomadura</taxon>
    </lineage>
</organism>
<sequence length="119" mass="12603">MGDTIEAAAAARDRRCASALTRLRRTADAGPVGPDAVPAARTVLTELRRTRPGRRDGRGSSVETLFARRLDRLAAVADEIAGAASAGDLAALRGHVYRFHALAVATRRLRLALPGPVPR</sequence>
<evidence type="ECO:0000313" key="2">
    <source>
        <dbReference type="Proteomes" id="UP000242367"/>
    </source>
</evidence>